<organism evidence="2">
    <name type="scientific">Telmatobacter sp. DSM 110680</name>
    <dbReference type="NCBI Taxonomy" id="3036704"/>
    <lineage>
        <taxon>Bacteria</taxon>
        <taxon>Pseudomonadati</taxon>
        <taxon>Acidobacteriota</taxon>
        <taxon>Terriglobia</taxon>
        <taxon>Terriglobales</taxon>
        <taxon>Acidobacteriaceae</taxon>
        <taxon>Telmatobacter</taxon>
    </lineage>
</organism>
<sequence>MNTIAITAPAHAPATPQPRLVQAAHEFEAQLMKELLKPMTDRESTDGDDSASGPGGVMADFATEALGQSLSRQGGLGIAARVLRSLSQNETDSPHSPNAGREISDLQRTSLRLSSEFENSR</sequence>
<dbReference type="RefSeq" id="WP_348261385.1">
    <property type="nucleotide sequence ID" value="NZ_CP121196.1"/>
</dbReference>
<evidence type="ECO:0000313" key="2">
    <source>
        <dbReference type="EMBL" id="XBH16158.1"/>
    </source>
</evidence>
<protein>
    <recommendedName>
        <fullName evidence="3">Rod binding protein</fullName>
    </recommendedName>
</protein>
<name>A0AAU7DFW0_9BACT</name>
<evidence type="ECO:0008006" key="3">
    <source>
        <dbReference type="Google" id="ProtNLM"/>
    </source>
</evidence>
<proteinExistence type="predicted"/>
<evidence type="ECO:0000256" key="1">
    <source>
        <dbReference type="SAM" id="MobiDB-lite"/>
    </source>
</evidence>
<feature type="compositionally biased region" description="Polar residues" evidence="1">
    <location>
        <begin position="106"/>
        <end position="121"/>
    </location>
</feature>
<feature type="compositionally biased region" description="Polar residues" evidence="1">
    <location>
        <begin position="87"/>
        <end position="96"/>
    </location>
</feature>
<dbReference type="EMBL" id="CP121196">
    <property type="protein sequence ID" value="XBH16158.1"/>
    <property type="molecule type" value="Genomic_DNA"/>
</dbReference>
<dbReference type="AlphaFoldDB" id="A0AAU7DFW0"/>
<feature type="region of interest" description="Disordered" evidence="1">
    <location>
        <begin position="87"/>
        <end position="121"/>
    </location>
</feature>
<accession>A0AAU7DFW0</accession>
<reference evidence="2" key="1">
    <citation type="submission" date="2023-03" db="EMBL/GenBank/DDBJ databases">
        <title>Edaphobacter sp.</title>
        <authorList>
            <person name="Huber K.J."/>
            <person name="Papendorf J."/>
            <person name="Pilke C."/>
            <person name="Bunk B."/>
            <person name="Sproeer C."/>
            <person name="Pester M."/>
        </authorList>
    </citation>
    <scope>NUCLEOTIDE SEQUENCE</scope>
    <source>
        <strain evidence="2">DSM 110680</strain>
    </source>
</reference>
<gene>
    <name evidence="2" type="ORF">P8935_16465</name>
</gene>
<feature type="region of interest" description="Disordered" evidence="1">
    <location>
        <begin position="37"/>
        <end position="58"/>
    </location>
</feature>